<dbReference type="GeneID" id="30148405"/>
<gene>
    <name evidence="1" type="ORF">BABINDRAFT_167959</name>
</gene>
<dbReference type="RefSeq" id="XP_018984100.1">
    <property type="nucleotide sequence ID" value="XM_019130552.1"/>
</dbReference>
<accession>A0A1E3QNV9</accession>
<evidence type="ECO:0000313" key="2">
    <source>
        <dbReference type="Proteomes" id="UP000094336"/>
    </source>
</evidence>
<protein>
    <submittedName>
        <fullName evidence="1">Uncharacterized protein</fullName>
    </submittedName>
</protein>
<dbReference type="EMBL" id="KV454434">
    <property type="protein sequence ID" value="ODQ78772.1"/>
    <property type="molecule type" value="Genomic_DNA"/>
</dbReference>
<sequence length="283" mass="31970">MSSTLLKEFQVATIINKLTYIQTLTNPVHTGEDGSNCFFMNVVRLADPEQVFESMDRLFVARLFQLGISLGAVIKTSPNFAQTNANYDREDKIDFYLATHKKFPKITLAYLDNINKLFEEYEIGYLGDKPKGDEDIQSMFSRATAGSGSLTKIGSGQILTDKYAIKKLDSGNNAATISNLDTRMVMHVFLETMLDFLRNLELKRQAKLALGGPRAGLGQKNWNTLTSLQSTVQEDEEEFLIIEILNRINYGIVLPIIVHFTEHTVEKVAYREMAMLDAMFTKK</sequence>
<evidence type="ECO:0000313" key="1">
    <source>
        <dbReference type="EMBL" id="ODQ78772.1"/>
    </source>
</evidence>
<reference evidence="2" key="1">
    <citation type="submission" date="2016-05" db="EMBL/GenBank/DDBJ databases">
        <title>Comparative genomics of biotechnologically important yeasts.</title>
        <authorList>
            <consortium name="DOE Joint Genome Institute"/>
            <person name="Riley R."/>
            <person name="Haridas S."/>
            <person name="Wolfe K.H."/>
            <person name="Lopes M.R."/>
            <person name="Hittinger C.T."/>
            <person name="Goker M."/>
            <person name="Salamov A."/>
            <person name="Wisecaver J."/>
            <person name="Long T.M."/>
            <person name="Aerts A.L."/>
            <person name="Barry K."/>
            <person name="Choi C."/>
            <person name="Clum A."/>
            <person name="Coughlan A.Y."/>
            <person name="Deshpande S."/>
            <person name="Douglass A.P."/>
            <person name="Hanson S.J."/>
            <person name="Klenk H.-P."/>
            <person name="Labutti K."/>
            <person name="Lapidus A."/>
            <person name="Lindquist E."/>
            <person name="Lipzen A."/>
            <person name="Meier-Kolthoff J.P."/>
            <person name="Ohm R.A."/>
            <person name="Otillar R.P."/>
            <person name="Pangilinan J."/>
            <person name="Peng Y."/>
            <person name="Rokas A."/>
            <person name="Rosa C.A."/>
            <person name="Scheuner C."/>
            <person name="Sibirny A.A."/>
            <person name="Slot J.C."/>
            <person name="Stielow J.B."/>
            <person name="Sun H."/>
            <person name="Kurtzman C.P."/>
            <person name="Blackwell M."/>
            <person name="Grigoriev I.V."/>
            <person name="Jeffries T.W."/>
        </authorList>
    </citation>
    <scope>NUCLEOTIDE SEQUENCE [LARGE SCALE GENOMIC DNA]</scope>
    <source>
        <strain evidence="2">NRRL Y-12698</strain>
    </source>
</reference>
<name>A0A1E3QNV9_9ASCO</name>
<keyword evidence="2" id="KW-1185">Reference proteome</keyword>
<organism evidence="1 2">
    <name type="scientific">Babjeviella inositovora NRRL Y-12698</name>
    <dbReference type="NCBI Taxonomy" id="984486"/>
    <lineage>
        <taxon>Eukaryota</taxon>
        <taxon>Fungi</taxon>
        <taxon>Dikarya</taxon>
        <taxon>Ascomycota</taxon>
        <taxon>Saccharomycotina</taxon>
        <taxon>Pichiomycetes</taxon>
        <taxon>Serinales incertae sedis</taxon>
        <taxon>Babjeviella</taxon>
    </lineage>
</organism>
<proteinExistence type="predicted"/>
<dbReference type="Proteomes" id="UP000094336">
    <property type="component" value="Unassembled WGS sequence"/>
</dbReference>
<dbReference type="AlphaFoldDB" id="A0A1E3QNV9"/>